<organism evidence="2 3">
    <name type="scientific">Caballeronia udeis</name>
    <dbReference type="NCBI Taxonomy" id="1232866"/>
    <lineage>
        <taxon>Bacteria</taxon>
        <taxon>Pseudomonadati</taxon>
        <taxon>Pseudomonadota</taxon>
        <taxon>Betaproteobacteria</taxon>
        <taxon>Burkholderiales</taxon>
        <taxon>Burkholderiaceae</taxon>
        <taxon>Caballeronia</taxon>
    </lineage>
</organism>
<evidence type="ECO:0000256" key="1">
    <source>
        <dbReference type="SAM" id="MobiDB-lite"/>
    </source>
</evidence>
<dbReference type="EMBL" id="JBIYDN010000004">
    <property type="protein sequence ID" value="MFK4441795.1"/>
    <property type="molecule type" value="Genomic_DNA"/>
</dbReference>
<reference evidence="2 3" key="1">
    <citation type="submission" date="2024-10" db="EMBL/GenBank/DDBJ databases">
        <authorList>
            <person name="Deangelis K."/>
            <person name="Huntemann M."/>
            <person name="Clum A."/>
            <person name="Wang J."/>
            <person name="Palaniappan K."/>
            <person name="Ritter S."/>
            <person name="Chen I.-M."/>
            <person name="Stamatis D."/>
            <person name="Reddy T."/>
            <person name="O'Malley R."/>
            <person name="Daum C."/>
            <person name="Ng V."/>
            <person name="Ivanova N."/>
            <person name="Kyrpides N."/>
            <person name="Woyke T."/>
        </authorList>
    </citation>
    <scope>NUCLEOTIDE SEQUENCE [LARGE SCALE GENOMIC DNA]</scope>
    <source>
        <strain evidence="2 3">GAS97</strain>
    </source>
</reference>
<feature type="region of interest" description="Disordered" evidence="1">
    <location>
        <begin position="43"/>
        <end position="64"/>
    </location>
</feature>
<comment type="caution">
    <text evidence="2">The sequence shown here is derived from an EMBL/GenBank/DDBJ whole genome shotgun (WGS) entry which is preliminary data.</text>
</comment>
<evidence type="ECO:0000313" key="2">
    <source>
        <dbReference type="EMBL" id="MFK4441795.1"/>
    </source>
</evidence>
<dbReference type="Proteomes" id="UP001620514">
    <property type="component" value="Unassembled WGS sequence"/>
</dbReference>
<reference evidence="2 3" key="2">
    <citation type="submission" date="2024-11" db="EMBL/GenBank/DDBJ databases">
        <title>Using genomics to understand microbial adaptation to soil warming.</title>
        <authorList>
            <person name="Deangelis K.M. PhD."/>
        </authorList>
    </citation>
    <scope>NUCLEOTIDE SEQUENCE [LARGE SCALE GENOMIC DNA]</scope>
    <source>
        <strain evidence="2 3">GAS97</strain>
    </source>
</reference>
<evidence type="ECO:0000313" key="3">
    <source>
        <dbReference type="Proteomes" id="UP001620514"/>
    </source>
</evidence>
<gene>
    <name evidence="2" type="ORF">ABH943_001810</name>
</gene>
<dbReference type="RefSeq" id="WP_404605784.1">
    <property type="nucleotide sequence ID" value="NZ_JBIYDN010000004.1"/>
</dbReference>
<accession>A0ABW8MDP6</accession>
<protein>
    <submittedName>
        <fullName evidence="2">Uncharacterized protein</fullName>
    </submittedName>
</protein>
<sequence>MSVHSTKEPSRFIGSAVHSGPGAAHCAWSNWFVRTELLRQRTGTAETRANGLSPGRPGLPGNPQRKMMDLRTVKEIAKLKAQVGPLQRQFAERLNAAVVQAKSTAVAEFKNHFMKGGFTVAGEAKRYTATYEGMQFILEIAETRGALSLSEFHLVPPALLNEARQTVHMIRKGPPSSGRPSVVEQASLLLDAERNLADARAALLSSAPEFCFMVVEEENTELPTVDAVLENRPLFDTFGEFLVSVYPQ</sequence>
<keyword evidence="3" id="KW-1185">Reference proteome</keyword>
<proteinExistence type="predicted"/>
<name>A0ABW8MDP6_9BURK</name>